<comment type="caution">
    <text evidence="2">The sequence shown here is derived from an EMBL/GenBank/DDBJ whole genome shotgun (WGS) entry which is preliminary data.</text>
</comment>
<evidence type="ECO:0000313" key="3">
    <source>
        <dbReference type="Proteomes" id="UP000824109"/>
    </source>
</evidence>
<sequence length="174" mass="20029">MDRKSLRIVSLCVSACIAIGCIFYLFRHEIQDNIISLIAYELDREREKDVGRYTVEEFGSGKFTINHDASGNHLNMHENDSTAVVILENISHYKDKNDKLYAVAPCGETVIDKSNIAYVHRNDYDPTIDKDAKITRGGSYIIFSKHYISDSLIYLDSYDDFNETDRKIFDKIKD</sequence>
<keyword evidence="1" id="KW-1133">Transmembrane helix</keyword>
<name>A0A9D1MCH5_9FIRM</name>
<keyword evidence="1" id="KW-0472">Membrane</keyword>
<protein>
    <submittedName>
        <fullName evidence="2">Uncharacterized protein</fullName>
    </submittedName>
</protein>
<accession>A0A9D1MCH5</accession>
<gene>
    <name evidence="2" type="ORF">IAA61_08540</name>
</gene>
<dbReference type="EMBL" id="DVNB01000087">
    <property type="protein sequence ID" value="HIU57835.1"/>
    <property type="molecule type" value="Genomic_DNA"/>
</dbReference>
<organism evidence="2 3">
    <name type="scientific">Candidatus Ornithomonoglobus merdipullorum</name>
    <dbReference type="NCBI Taxonomy" id="2840895"/>
    <lineage>
        <taxon>Bacteria</taxon>
        <taxon>Bacillati</taxon>
        <taxon>Bacillota</taxon>
        <taxon>Clostridia</taxon>
        <taxon>Candidatus Ornithomonoglobus</taxon>
    </lineage>
</organism>
<keyword evidence="1" id="KW-0812">Transmembrane</keyword>
<dbReference type="PROSITE" id="PS51257">
    <property type="entry name" value="PROKAR_LIPOPROTEIN"/>
    <property type="match status" value="1"/>
</dbReference>
<proteinExistence type="predicted"/>
<evidence type="ECO:0000313" key="2">
    <source>
        <dbReference type="EMBL" id="HIU57835.1"/>
    </source>
</evidence>
<reference evidence="2" key="1">
    <citation type="submission" date="2020-10" db="EMBL/GenBank/DDBJ databases">
        <authorList>
            <person name="Gilroy R."/>
        </authorList>
    </citation>
    <scope>NUCLEOTIDE SEQUENCE</scope>
    <source>
        <strain evidence="2">USAMLcec3-3695</strain>
    </source>
</reference>
<dbReference type="AlphaFoldDB" id="A0A9D1MCH5"/>
<evidence type="ECO:0000256" key="1">
    <source>
        <dbReference type="SAM" id="Phobius"/>
    </source>
</evidence>
<dbReference type="Proteomes" id="UP000824109">
    <property type="component" value="Unassembled WGS sequence"/>
</dbReference>
<feature type="transmembrane region" description="Helical" evidence="1">
    <location>
        <begin position="6"/>
        <end position="26"/>
    </location>
</feature>
<reference evidence="2" key="2">
    <citation type="journal article" date="2021" name="PeerJ">
        <title>Extensive microbial diversity within the chicken gut microbiome revealed by metagenomics and culture.</title>
        <authorList>
            <person name="Gilroy R."/>
            <person name="Ravi A."/>
            <person name="Getino M."/>
            <person name="Pursley I."/>
            <person name="Horton D.L."/>
            <person name="Alikhan N.F."/>
            <person name="Baker D."/>
            <person name="Gharbi K."/>
            <person name="Hall N."/>
            <person name="Watson M."/>
            <person name="Adriaenssens E.M."/>
            <person name="Foster-Nyarko E."/>
            <person name="Jarju S."/>
            <person name="Secka A."/>
            <person name="Antonio M."/>
            <person name="Oren A."/>
            <person name="Chaudhuri R.R."/>
            <person name="La Ragione R."/>
            <person name="Hildebrand F."/>
            <person name="Pallen M.J."/>
        </authorList>
    </citation>
    <scope>NUCLEOTIDE SEQUENCE</scope>
    <source>
        <strain evidence="2">USAMLcec3-3695</strain>
    </source>
</reference>